<proteinExistence type="predicted"/>
<evidence type="ECO:0000313" key="3">
    <source>
        <dbReference type="Proteomes" id="UP000032803"/>
    </source>
</evidence>
<protein>
    <submittedName>
        <fullName evidence="2">Uncharacterized protein</fullName>
    </submittedName>
</protein>
<organism evidence="2 3">
    <name type="scientific">Legionella hackeliae</name>
    <dbReference type="NCBI Taxonomy" id="449"/>
    <lineage>
        <taxon>Bacteria</taxon>
        <taxon>Pseudomonadati</taxon>
        <taxon>Pseudomonadota</taxon>
        <taxon>Gammaproteobacteria</taxon>
        <taxon>Legionellales</taxon>
        <taxon>Legionellaceae</taxon>
        <taxon>Legionella</taxon>
    </lineage>
</organism>
<feature type="transmembrane region" description="Helical" evidence="1">
    <location>
        <begin position="432"/>
        <end position="459"/>
    </location>
</feature>
<accession>A0A0A8USX0</accession>
<keyword evidence="1" id="KW-0812">Transmembrane</keyword>
<evidence type="ECO:0000313" key="2">
    <source>
        <dbReference type="EMBL" id="CEK09884.1"/>
    </source>
</evidence>
<dbReference type="STRING" id="449.LHA_0803"/>
<dbReference type="RefSeq" id="WP_045105348.1">
    <property type="nucleotide sequence ID" value="NZ_LN681225.1"/>
</dbReference>
<dbReference type="KEGG" id="lha:LHA_0803"/>
<keyword evidence="1" id="KW-0472">Membrane</keyword>
<keyword evidence="3" id="KW-1185">Reference proteome</keyword>
<dbReference type="PATRIC" id="fig|449.7.peg.2890"/>
<dbReference type="HOGENOM" id="CLU_448196_0_0_6"/>
<reference evidence="3" key="1">
    <citation type="submission" date="2014-09" db="EMBL/GenBank/DDBJ databases">
        <authorList>
            <person name="Gomez-Valero L."/>
        </authorList>
    </citation>
    <scope>NUCLEOTIDE SEQUENCE [LARGE SCALE GENOMIC DNA]</scope>
    <source>
        <strain evidence="3">ATCC35250</strain>
    </source>
</reference>
<dbReference type="AlphaFoldDB" id="A0A0A8USX0"/>
<dbReference type="OrthoDB" id="5654441at2"/>
<name>A0A0A8USX0_LEGHA</name>
<dbReference type="EMBL" id="LN681225">
    <property type="protein sequence ID" value="CEK09884.1"/>
    <property type="molecule type" value="Genomic_DNA"/>
</dbReference>
<feature type="transmembrane region" description="Helical" evidence="1">
    <location>
        <begin position="465"/>
        <end position="490"/>
    </location>
</feature>
<keyword evidence="1" id="KW-1133">Transmembrane helix</keyword>
<gene>
    <name evidence="2" type="ORF">LHA_0803</name>
</gene>
<evidence type="ECO:0000256" key="1">
    <source>
        <dbReference type="SAM" id="Phobius"/>
    </source>
</evidence>
<dbReference type="Proteomes" id="UP000032803">
    <property type="component" value="Chromosome I"/>
</dbReference>
<sequence>MFKKLSGSVIDVFKALWTIQSEQDKYFKIRSYEENKSTLEKDIPRMSLVDFTSTFAEFAKVCSSEDMYKQQYLQGNLDGGLAIDLFKSYAAEHIDALEKQAKQYPVNSDARKKFDEDIEKQLSLWFNQSNHVVLRFAYRDEKGQLCALGFMANTKVPNHWTLQISKNGTDPLEQRTTSFFAHENFITSPSASAVQLEELQEQIKADLGSPKVYQLISSILQKNGEVSVPELNALNLRIISNQNIDNRDLKKQQLLDYFKFIRENFSNDQLLKIIEDIEKNSVEDINFFKDENYSTTLKEIYDTVNFSISQLNEGPEKADLIYKNQLTFFAIQFELSVQAQKDEEYIPEHVRSSFLEKARQFRQERHNLSNQAKNYQNKSLSELMKSTVDEANEAYKASLIKTRDSEIEKNNNKKISPPMKHDQNFGERNQELLIVGALAVLTTISLILILTGVLAPVGIAIEVGIYTTLAIVGTALAGTSALAAGSAILYQEKQFANEMQTYETEVQKRENHTKRLTEEYAHLIENGITSSCDFLSRILENTQEPHHAESKDLSDALTKLEEITASSPEYNRAEILVDSISLPSTTTIVKTANEEQQAVPAISDVDPKI</sequence>